<dbReference type="Pfam" id="PF01627">
    <property type="entry name" value="Hpt"/>
    <property type="match status" value="1"/>
</dbReference>
<keyword evidence="2" id="KW-0597">Phosphoprotein</keyword>
<dbReference type="Gene3D" id="1.20.120.160">
    <property type="entry name" value="HPT domain"/>
    <property type="match status" value="1"/>
</dbReference>
<gene>
    <name evidence="4" type="ordered locus">AXYL_06023</name>
</gene>
<feature type="domain" description="HPt" evidence="3">
    <location>
        <begin position="15"/>
        <end position="112"/>
    </location>
</feature>
<dbReference type="eggNOG" id="COG2198">
    <property type="taxonomic scope" value="Bacteria"/>
</dbReference>
<dbReference type="AlphaFoldDB" id="E3HKM9"/>
<dbReference type="InterPro" id="IPR036641">
    <property type="entry name" value="HPT_dom_sf"/>
</dbReference>
<protein>
    <recommendedName>
        <fullName evidence="3">HPt domain-containing protein</fullName>
    </recommendedName>
</protein>
<dbReference type="EMBL" id="CP002287">
    <property type="protein sequence ID" value="ADP19317.1"/>
    <property type="molecule type" value="Genomic_DNA"/>
</dbReference>
<dbReference type="KEGG" id="axy:AXYL_06023"/>
<evidence type="ECO:0000313" key="5">
    <source>
        <dbReference type="Proteomes" id="UP000006876"/>
    </source>
</evidence>
<dbReference type="InterPro" id="IPR008207">
    <property type="entry name" value="Sig_transdc_His_kin_Hpt_dom"/>
</dbReference>
<dbReference type="SUPFAM" id="SSF47226">
    <property type="entry name" value="Histidine-containing phosphotransfer domain, HPT domain"/>
    <property type="match status" value="1"/>
</dbReference>
<dbReference type="HOGENOM" id="CLU_2140376_0_0_4"/>
<dbReference type="GO" id="GO:0000160">
    <property type="term" value="P:phosphorelay signal transduction system"/>
    <property type="evidence" value="ECO:0007669"/>
    <property type="project" value="UniProtKB-KW"/>
</dbReference>
<reference evidence="4 5" key="1">
    <citation type="journal article" date="2011" name="J. Bacteriol.">
        <title>Complete genome sequence of the haloaromatic acid-degrading bacterium Achromobacter xylosoxidans A8.</title>
        <authorList>
            <person name="Strnad H."/>
            <person name="Ridl J."/>
            <person name="Paces J."/>
            <person name="Kolar M."/>
            <person name="Vlcek C."/>
            <person name="Paces V."/>
        </authorList>
    </citation>
    <scope>NUCLEOTIDE SEQUENCE [LARGE SCALE GENOMIC DNA]</scope>
    <source>
        <strain evidence="4 5">A8</strain>
    </source>
</reference>
<evidence type="ECO:0000256" key="2">
    <source>
        <dbReference type="PROSITE-ProRule" id="PRU00110"/>
    </source>
</evidence>
<proteinExistence type="predicted"/>
<feature type="modified residue" description="Phosphohistidine" evidence="2">
    <location>
        <position position="54"/>
    </location>
</feature>
<evidence type="ECO:0000256" key="1">
    <source>
        <dbReference type="ARBA" id="ARBA00023012"/>
    </source>
</evidence>
<name>E3HKM9_ACHXA</name>
<dbReference type="GO" id="GO:0004672">
    <property type="term" value="F:protein kinase activity"/>
    <property type="evidence" value="ECO:0007669"/>
    <property type="project" value="UniProtKB-ARBA"/>
</dbReference>
<evidence type="ECO:0000259" key="3">
    <source>
        <dbReference type="PROSITE" id="PS50894"/>
    </source>
</evidence>
<evidence type="ECO:0000313" key="4">
    <source>
        <dbReference type="EMBL" id="ADP19317.1"/>
    </source>
</evidence>
<accession>E3HKM9</accession>
<dbReference type="PROSITE" id="PS50894">
    <property type="entry name" value="HPT"/>
    <property type="match status" value="1"/>
</dbReference>
<sequence length="112" mass="12659">MEVLRRELLAKVGNDPDIAAELARSLDQNHREDVDDLLLAIKQERWAEVKRYAHRILNTAQLLGCGALVELCLRVEGLLAEDGGQARAKLLEDYVPVVQNLSAILERVRRTF</sequence>
<dbReference type="Proteomes" id="UP000006876">
    <property type="component" value="Chromosome"/>
</dbReference>
<dbReference type="PATRIC" id="fig|762376.5.peg.6035"/>
<keyword evidence="1" id="KW-0902">Two-component regulatory system</keyword>
<dbReference type="STRING" id="762376.AXYL_06023"/>
<organism evidence="4 5">
    <name type="scientific">Achromobacter xylosoxidans (strain A8)</name>
    <dbReference type="NCBI Taxonomy" id="762376"/>
    <lineage>
        <taxon>Bacteria</taxon>
        <taxon>Pseudomonadati</taxon>
        <taxon>Pseudomonadota</taxon>
        <taxon>Betaproteobacteria</taxon>
        <taxon>Burkholderiales</taxon>
        <taxon>Alcaligenaceae</taxon>
        <taxon>Achromobacter</taxon>
    </lineage>
</organism>